<dbReference type="SMART" id="SM01387">
    <property type="entry name" value="Ribosomal_S15"/>
    <property type="match status" value="1"/>
</dbReference>
<proteinExistence type="inferred from homology"/>
<dbReference type="InParanoid" id="A0A316VLD9"/>
<name>A0A316VLD9_9BASI</name>
<evidence type="ECO:0000313" key="6">
    <source>
        <dbReference type="Proteomes" id="UP000245771"/>
    </source>
</evidence>
<sequence>MASFRTLLPKNALQASRSQSITSGPSSLAVAHLHSSAAVNAVSPSVQKRERERQKRKAAEQKQLLRQRIFELTKPDPVLGHQMNEKGEAVWKNSELRKIILTKDDVWGVREDRRGNLIEITEEAKTDDASTSPPEEGIQIGPKRLNFGLDSQEDRQLLFGNLPATILEDYHRAMEDQLLRASQDELLSFSQNMQENEEIEQGHTDLLGRLLDLRNANGKGIQVENIRRITNHFGQRPAMEDGKERGLDTGSPEVQAAVLTYRIRNLHEHLETKRHDNSNRRGMTALVQKRAKILKYLKRESISRYNTILPRLGIEPRAVEGEVTVPGKPKMNASV</sequence>
<feature type="compositionally biased region" description="Basic and acidic residues" evidence="4">
    <location>
        <begin position="47"/>
        <end position="60"/>
    </location>
</feature>
<dbReference type="InterPro" id="IPR005290">
    <property type="entry name" value="Ribosomal_uS15_bac-type"/>
</dbReference>
<dbReference type="NCBIfam" id="TIGR00952">
    <property type="entry name" value="S15_bact"/>
    <property type="match status" value="1"/>
</dbReference>
<dbReference type="InterPro" id="IPR000589">
    <property type="entry name" value="Ribosomal_uS15"/>
</dbReference>
<dbReference type="EMBL" id="KZ819602">
    <property type="protein sequence ID" value="PWN37183.1"/>
    <property type="molecule type" value="Genomic_DNA"/>
</dbReference>
<dbReference type="STRING" id="1280837.A0A316VLD9"/>
<dbReference type="GO" id="GO:0005840">
    <property type="term" value="C:ribosome"/>
    <property type="evidence" value="ECO:0007669"/>
    <property type="project" value="UniProtKB-KW"/>
</dbReference>
<dbReference type="GO" id="GO:1990904">
    <property type="term" value="C:ribonucleoprotein complex"/>
    <property type="evidence" value="ECO:0007669"/>
    <property type="project" value="UniProtKB-KW"/>
</dbReference>
<dbReference type="GO" id="GO:0005737">
    <property type="term" value="C:cytoplasm"/>
    <property type="evidence" value="ECO:0007669"/>
    <property type="project" value="UniProtKB-ARBA"/>
</dbReference>
<dbReference type="Pfam" id="PF00312">
    <property type="entry name" value="Ribosomal_S15"/>
    <property type="match status" value="1"/>
</dbReference>
<dbReference type="AlphaFoldDB" id="A0A316VLD9"/>
<dbReference type="Proteomes" id="UP000245771">
    <property type="component" value="Unassembled WGS sequence"/>
</dbReference>
<organism evidence="5 6">
    <name type="scientific">Meira miltonrushii</name>
    <dbReference type="NCBI Taxonomy" id="1280837"/>
    <lineage>
        <taxon>Eukaryota</taxon>
        <taxon>Fungi</taxon>
        <taxon>Dikarya</taxon>
        <taxon>Basidiomycota</taxon>
        <taxon>Ustilaginomycotina</taxon>
        <taxon>Exobasidiomycetes</taxon>
        <taxon>Exobasidiales</taxon>
        <taxon>Brachybasidiaceae</taxon>
        <taxon>Meira</taxon>
    </lineage>
</organism>
<dbReference type="HAMAP" id="MF_01343_B">
    <property type="entry name" value="Ribosomal_uS15_B"/>
    <property type="match status" value="1"/>
</dbReference>
<evidence type="ECO:0000256" key="4">
    <source>
        <dbReference type="SAM" id="MobiDB-lite"/>
    </source>
</evidence>
<comment type="similarity">
    <text evidence="1">Belongs to the universal ribosomal protein uS15 family.</text>
</comment>
<reference evidence="5 6" key="1">
    <citation type="journal article" date="2018" name="Mol. Biol. Evol.">
        <title>Broad Genomic Sampling Reveals a Smut Pathogenic Ancestry of the Fungal Clade Ustilaginomycotina.</title>
        <authorList>
            <person name="Kijpornyongpan T."/>
            <person name="Mondo S.J."/>
            <person name="Barry K."/>
            <person name="Sandor L."/>
            <person name="Lee J."/>
            <person name="Lipzen A."/>
            <person name="Pangilinan J."/>
            <person name="LaButti K."/>
            <person name="Hainaut M."/>
            <person name="Henrissat B."/>
            <person name="Grigoriev I.V."/>
            <person name="Spatafora J.W."/>
            <person name="Aime M.C."/>
        </authorList>
    </citation>
    <scope>NUCLEOTIDE SEQUENCE [LARGE SCALE GENOMIC DNA]</scope>
    <source>
        <strain evidence="5 6">MCA 3882</strain>
    </source>
</reference>
<dbReference type="GeneID" id="37019952"/>
<evidence type="ECO:0008006" key="7">
    <source>
        <dbReference type="Google" id="ProtNLM"/>
    </source>
</evidence>
<dbReference type="GO" id="GO:0003735">
    <property type="term" value="F:structural constituent of ribosome"/>
    <property type="evidence" value="ECO:0007669"/>
    <property type="project" value="InterPro"/>
</dbReference>
<protein>
    <recommendedName>
        <fullName evidence="7">S15/NS1 RNA-binding domain-containing protein</fullName>
    </recommendedName>
</protein>
<keyword evidence="3" id="KW-0687">Ribonucleoprotein</keyword>
<accession>A0A316VLD9</accession>
<dbReference type="InterPro" id="IPR009068">
    <property type="entry name" value="uS15_NS1_RNA-bd_sf"/>
</dbReference>
<dbReference type="OrthoDB" id="441444at2759"/>
<feature type="region of interest" description="Disordered" evidence="4">
    <location>
        <begin position="40"/>
        <end position="61"/>
    </location>
</feature>
<keyword evidence="2" id="KW-0689">Ribosomal protein</keyword>
<evidence type="ECO:0000256" key="3">
    <source>
        <dbReference type="ARBA" id="ARBA00023274"/>
    </source>
</evidence>
<evidence type="ECO:0000313" key="5">
    <source>
        <dbReference type="EMBL" id="PWN37183.1"/>
    </source>
</evidence>
<dbReference type="PANTHER" id="PTHR23321:SF26">
    <property type="entry name" value="SMALL RIBOSOMAL SUBUNIT PROTEIN US15M"/>
    <property type="match status" value="1"/>
</dbReference>
<evidence type="ECO:0000256" key="1">
    <source>
        <dbReference type="ARBA" id="ARBA00008434"/>
    </source>
</evidence>
<keyword evidence="6" id="KW-1185">Reference proteome</keyword>
<dbReference type="PANTHER" id="PTHR23321">
    <property type="entry name" value="RIBOSOMAL PROTEIN S15, BACTERIAL AND ORGANELLAR"/>
    <property type="match status" value="1"/>
</dbReference>
<dbReference type="SUPFAM" id="SSF47060">
    <property type="entry name" value="S15/NS1 RNA-binding domain"/>
    <property type="match status" value="1"/>
</dbReference>
<evidence type="ECO:0000256" key="2">
    <source>
        <dbReference type="ARBA" id="ARBA00022980"/>
    </source>
</evidence>
<dbReference type="RefSeq" id="XP_025357485.1">
    <property type="nucleotide sequence ID" value="XM_025498171.1"/>
</dbReference>
<dbReference type="GO" id="GO:0006412">
    <property type="term" value="P:translation"/>
    <property type="evidence" value="ECO:0007669"/>
    <property type="project" value="InterPro"/>
</dbReference>
<gene>
    <name evidence="5" type="ORF">FA14DRAFT_159348</name>
</gene>
<dbReference type="CDD" id="cd00353">
    <property type="entry name" value="Ribosomal_S15p_S13e"/>
    <property type="match status" value="1"/>
</dbReference>
<dbReference type="Gene3D" id="1.10.287.10">
    <property type="entry name" value="S15/NS1, RNA-binding"/>
    <property type="match status" value="1"/>
</dbReference>